<feature type="chain" id="PRO_5047263196" evidence="1">
    <location>
        <begin position="20"/>
        <end position="120"/>
    </location>
</feature>
<evidence type="ECO:0000313" key="3">
    <source>
        <dbReference type="Proteomes" id="UP001589833"/>
    </source>
</evidence>
<reference evidence="2 3" key="1">
    <citation type="submission" date="2024-09" db="EMBL/GenBank/DDBJ databases">
        <authorList>
            <person name="Sun Q."/>
            <person name="Mori K."/>
        </authorList>
    </citation>
    <scope>NUCLEOTIDE SEQUENCE [LARGE SCALE GENOMIC DNA]</scope>
    <source>
        <strain evidence="2 3">NCAIM B.02301</strain>
    </source>
</reference>
<proteinExistence type="predicted"/>
<dbReference type="RefSeq" id="WP_273847949.1">
    <property type="nucleotide sequence ID" value="NZ_JAQQWT010000042.1"/>
</dbReference>
<protein>
    <submittedName>
        <fullName evidence="2">Uncharacterized protein</fullName>
    </submittedName>
</protein>
<evidence type="ECO:0000313" key="2">
    <source>
        <dbReference type="EMBL" id="MFC0560782.1"/>
    </source>
</evidence>
<dbReference type="PROSITE" id="PS51257">
    <property type="entry name" value="PROKAR_LIPOPROTEIN"/>
    <property type="match status" value="1"/>
</dbReference>
<comment type="caution">
    <text evidence="2">The sequence shown here is derived from an EMBL/GenBank/DDBJ whole genome shotgun (WGS) entry which is preliminary data.</text>
</comment>
<name>A0ABV6NKM4_9BACI</name>
<dbReference type="Proteomes" id="UP001589833">
    <property type="component" value="Unassembled WGS sequence"/>
</dbReference>
<sequence>MKRLAVSIFILGVTLTACGGNGSPLGLDAERIQEGVTERAMNIAAVKNGDYEEEDIEVVRICAAVPRDKEAFGHQGDYVVFWQTTDGQIQHHNRLNEADYVVEYGANSYEEFEEIGCYDY</sequence>
<evidence type="ECO:0000256" key="1">
    <source>
        <dbReference type="SAM" id="SignalP"/>
    </source>
</evidence>
<keyword evidence="3" id="KW-1185">Reference proteome</keyword>
<dbReference type="EMBL" id="JBHLTR010000040">
    <property type="protein sequence ID" value="MFC0560782.1"/>
    <property type="molecule type" value="Genomic_DNA"/>
</dbReference>
<keyword evidence="1" id="KW-0732">Signal</keyword>
<accession>A0ABV6NKM4</accession>
<organism evidence="2 3">
    <name type="scientific">Halalkalibacter alkalisediminis</name>
    <dbReference type="NCBI Taxonomy" id="935616"/>
    <lineage>
        <taxon>Bacteria</taxon>
        <taxon>Bacillati</taxon>
        <taxon>Bacillota</taxon>
        <taxon>Bacilli</taxon>
        <taxon>Bacillales</taxon>
        <taxon>Bacillaceae</taxon>
        <taxon>Halalkalibacter</taxon>
    </lineage>
</organism>
<feature type="signal peptide" evidence="1">
    <location>
        <begin position="1"/>
        <end position="19"/>
    </location>
</feature>
<gene>
    <name evidence="2" type="ORF">ACFFH4_17540</name>
</gene>